<sequence>MDRSLRLLARSRFLSRAPASHPSPGPRPAGAAVLLLRPRNVVRMASRLPALRSRYWAACWNFAAGPGRLLRRGSAREGRQLLARALPGLPDPAPAALTASPLPAGAALGTVLGWTV</sequence>
<dbReference type="Proteomes" id="UP001159641">
    <property type="component" value="Unassembled WGS sequence"/>
</dbReference>
<gene>
    <name evidence="1" type="ORF">J1605_015664</name>
</gene>
<organism evidence="1 2">
    <name type="scientific">Eschrichtius robustus</name>
    <name type="common">California gray whale</name>
    <name type="synonym">Eschrichtius gibbosus</name>
    <dbReference type="NCBI Taxonomy" id="9764"/>
    <lineage>
        <taxon>Eukaryota</taxon>
        <taxon>Metazoa</taxon>
        <taxon>Chordata</taxon>
        <taxon>Craniata</taxon>
        <taxon>Vertebrata</taxon>
        <taxon>Euteleostomi</taxon>
        <taxon>Mammalia</taxon>
        <taxon>Eutheria</taxon>
        <taxon>Laurasiatheria</taxon>
        <taxon>Artiodactyla</taxon>
        <taxon>Whippomorpha</taxon>
        <taxon>Cetacea</taxon>
        <taxon>Mysticeti</taxon>
        <taxon>Eschrichtiidae</taxon>
        <taxon>Eschrichtius</taxon>
    </lineage>
</organism>
<evidence type="ECO:0000313" key="1">
    <source>
        <dbReference type="EMBL" id="KAJ8776366.1"/>
    </source>
</evidence>
<keyword evidence="2" id="KW-1185">Reference proteome</keyword>
<accession>A0AB34G9C1</accession>
<dbReference type="EMBL" id="JAIQCJ010002438">
    <property type="protein sequence ID" value="KAJ8776366.1"/>
    <property type="molecule type" value="Genomic_DNA"/>
</dbReference>
<protein>
    <submittedName>
        <fullName evidence="1">Uncharacterized protein</fullName>
    </submittedName>
</protein>
<comment type="caution">
    <text evidence="1">The sequence shown here is derived from an EMBL/GenBank/DDBJ whole genome shotgun (WGS) entry which is preliminary data.</text>
</comment>
<evidence type="ECO:0000313" key="2">
    <source>
        <dbReference type="Proteomes" id="UP001159641"/>
    </source>
</evidence>
<reference evidence="1 2" key="1">
    <citation type="submission" date="2022-11" db="EMBL/GenBank/DDBJ databases">
        <title>Whole genome sequence of Eschrichtius robustus ER-17-0199.</title>
        <authorList>
            <person name="Bruniche-Olsen A."/>
            <person name="Black A.N."/>
            <person name="Fields C.J."/>
            <person name="Walden K."/>
            <person name="Dewoody J.A."/>
        </authorList>
    </citation>
    <scope>NUCLEOTIDE SEQUENCE [LARGE SCALE GENOMIC DNA]</scope>
    <source>
        <strain evidence="1">ER-17-0199</strain>
        <tissue evidence="1">Blubber</tissue>
    </source>
</reference>
<dbReference type="AlphaFoldDB" id="A0AB34G9C1"/>
<proteinExistence type="predicted"/>
<name>A0AB34G9C1_ESCRO</name>